<feature type="compositionally biased region" description="Polar residues" evidence="1">
    <location>
        <begin position="141"/>
        <end position="155"/>
    </location>
</feature>
<feature type="non-terminal residue" evidence="4">
    <location>
        <position position="273"/>
    </location>
</feature>
<reference evidence="4 5" key="1">
    <citation type="journal article" date="2019" name="Sci. Rep.">
        <title>A high-quality genome of Eragrostis curvula grass provides insights into Poaceae evolution and supports new strategies to enhance forage quality.</title>
        <authorList>
            <person name="Carballo J."/>
            <person name="Santos B.A.C.M."/>
            <person name="Zappacosta D."/>
            <person name="Garbus I."/>
            <person name="Selva J.P."/>
            <person name="Gallo C.A."/>
            <person name="Diaz A."/>
            <person name="Albertini E."/>
            <person name="Caccamo M."/>
            <person name="Echenique V."/>
        </authorList>
    </citation>
    <scope>NUCLEOTIDE SEQUENCE [LARGE SCALE GENOMIC DNA]</scope>
    <source>
        <strain evidence="5">cv. Victoria</strain>
        <tissue evidence="4">Leaf</tissue>
    </source>
</reference>
<feature type="signal peptide" evidence="3">
    <location>
        <begin position="1"/>
        <end position="16"/>
    </location>
</feature>
<dbReference type="InterPro" id="IPR036312">
    <property type="entry name" value="Bifun_inhib/LTP/seed_sf"/>
</dbReference>
<accession>A0A5J9W699</accession>
<evidence type="ECO:0000256" key="3">
    <source>
        <dbReference type="SAM" id="SignalP"/>
    </source>
</evidence>
<dbReference type="Proteomes" id="UP000324897">
    <property type="component" value="Unassembled WGS sequence"/>
</dbReference>
<feature type="chain" id="PRO_5023880170" description="Bifunctional inhibitor/plant lipid transfer protein/seed storage helical domain-containing protein" evidence="3">
    <location>
        <begin position="17"/>
        <end position="273"/>
    </location>
</feature>
<feature type="transmembrane region" description="Helical" evidence="2">
    <location>
        <begin position="202"/>
        <end position="226"/>
    </location>
</feature>
<keyword evidence="2" id="KW-0812">Transmembrane</keyword>
<evidence type="ECO:0000313" key="5">
    <source>
        <dbReference type="Proteomes" id="UP000324897"/>
    </source>
</evidence>
<comment type="caution">
    <text evidence="4">The sequence shown here is derived from an EMBL/GenBank/DDBJ whole genome shotgun (WGS) entry which is preliminary data.</text>
</comment>
<keyword evidence="2" id="KW-1133">Transmembrane helix</keyword>
<organism evidence="4 5">
    <name type="scientific">Eragrostis curvula</name>
    <name type="common">weeping love grass</name>
    <dbReference type="NCBI Taxonomy" id="38414"/>
    <lineage>
        <taxon>Eukaryota</taxon>
        <taxon>Viridiplantae</taxon>
        <taxon>Streptophyta</taxon>
        <taxon>Embryophyta</taxon>
        <taxon>Tracheophyta</taxon>
        <taxon>Spermatophyta</taxon>
        <taxon>Magnoliopsida</taxon>
        <taxon>Liliopsida</taxon>
        <taxon>Poales</taxon>
        <taxon>Poaceae</taxon>
        <taxon>PACMAD clade</taxon>
        <taxon>Chloridoideae</taxon>
        <taxon>Eragrostideae</taxon>
        <taxon>Eragrostidinae</taxon>
        <taxon>Eragrostis</taxon>
    </lineage>
</organism>
<feature type="region of interest" description="Disordered" evidence="1">
    <location>
        <begin position="129"/>
        <end position="187"/>
    </location>
</feature>
<sequence>MATALVAVLFAPLVVAAFLGGGPQVGGPAASPPPTPANGAPAVGCRPIRRSSDVNVYCVQSGGVTPTCCETLLQAARSGGLVCLCRIATSPYMMTTGYTAPDVIDWYRQCGGRLPMDAFTARHCGIEAPPSKTEKALPGPSETTSLPKNPRTTIDPSDYESKKPSPTSQGDNSNTNTKESGEVDEDHASRKVVIIKVEAKHIVIGVVTVVLVLGIVALAMYVKLAAPGPNRDRAKLVLDLLLPFVPVVVKEAVKEARKEQEEARKEQEASPSG</sequence>
<proteinExistence type="predicted"/>
<gene>
    <name evidence="4" type="ORF">EJB05_09961</name>
</gene>
<feature type="non-terminal residue" evidence="4">
    <location>
        <position position="1"/>
    </location>
</feature>
<evidence type="ECO:0000256" key="2">
    <source>
        <dbReference type="SAM" id="Phobius"/>
    </source>
</evidence>
<dbReference type="Gramene" id="TVU43486">
    <property type="protein sequence ID" value="TVU43486"/>
    <property type="gene ID" value="EJB05_09961"/>
</dbReference>
<evidence type="ECO:0000313" key="4">
    <source>
        <dbReference type="EMBL" id="TVU43486.1"/>
    </source>
</evidence>
<name>A0A5J9W699_9POAL</name>
<feature type="compositionally biased region" description="Polar residues" evidence="1">
    <location>
        <begin position="164"/>
        <end position="178"/>
    </location>
</feature>
<dbReference type="EMBL" id="RWGY01000005">
    <property type="protein sequence ID" value="TVU43486.1"/>
    <property type="molecule type" value="Genomic_DNA"/>
</dbReference>
<evidence type="ECO:0000256" key="1">
    <source>
        <dbReference type="SAM" id="MobiDB-lite"/>
    </source>
</evidence>
<evidence type="ECO:0008006" key="6">
    <source>
        <dbReference type="Google" id="ProtNLM"/>
    </source>
</evidence>
<keyword evidence="2" id="KW-0472">Membrane</keyword>
<keyword evidence="5" id="KW-1185">Reference proteome</keyword>
<protein>
    <recommendedName>
        <fullName evidence="6">Bifunctional inhibitor/plant lipid transfer protein/seed storage helical domain-containing protein</fullName>
    </recommendedName>
</protein>
<dbReference type="AlphaFoldDB" id="A0A5J9W699"/>
<keyword evidence="3" id="KW-0732">Signal</keyword>
<dbReference type="SUPFAM" id="SSF47699">
    <property type="entry name" value="Bifunctional inhibitor/lipid-transfer protein/seed storage 2S albumin"/>
    <property type="match status" value="1"/>
</dbReference>